<evidence type="ECO:0000313" key="3">
    <source>
        <dbReference type="Proteomes" id="UP000198765"/>
    </source>
</evidence>
<dbReference type="InterPro" id="IPR001457">
    <property type="entry name" value="NADH_UbQ/plastoQ_OxRdtase_su6"/>
</dbReference>
<dbReference type="OrthoDB" id="3401830at2"/>
<keyword evidence="2" id="KW-0830">Ubiquinone</keyword>
<keyword evidence="3" id="KW-1185">Reference proteome</keyword>
<evidence type="ECO:0000313" key="2">
    <source>
        <dbReference type="EMBL" id="SBT42782.1"/>
    </source>
</evidence>
<comment type="catalytic activity">
    <reaction evidence="1">
        <text>a quinone + NADH + 5 H(+)(in) = a quinol + NAD(+) + 4 H(+)(out)</text>
        <dbReference type="Rhea" id="RHEA:57888"/>
        <dbReference type="ChEBI" id="CHEBI:15378"/>
        <dbReference type="ChEBI" id="CHEBI:24646"/>
        <dbReference type="ChEBI" id="CHEBI:57540"/>
        <dbReference type="ChEBI" id="CHEBI:57945"/>
        <dbReference type="ChEBI" id="CHEBI:132124"/>
    </reaction>
</comment>
<feature type="transmembrane region" description="Helical" evidence="1">
    <location>
        <begin position="31"/>
        <end position="48"/>
    </location>
</feature>
<evidence type="ECO:0000256" key="1">
    <source>
        <dbReference type="RuleBase" id="RU004429"/>
    </source>
</evidence>
<dbReference type="AlphaFoldDB" id="A0A1A8ZFY0"/>
<dbReference type="RefSeq" id="WP_091192726.1">
    <property type="nucleotide sequence ID" value="NZ_LT594324.1"/>
</dbReference>
<comment type="function">
    <text evidence="1">NDH-1 shuttles electrons from NADH, via FMN and iron-sulfur (Fe-S) centers, to quinones in the respiratory chain. Couples the redox reaction to proton translocation (for every two electrons transferred, four hydrogen ions are translocated across the cytoplasmic membrane), and thus conserves the redox energy in a proton gradient.</text>
</comment>
<sequence length="187" mass="19746">MLLHVAFWVLAVVAVLAGAAAFMVDSMARASYSLAVSFVAVGLLVLLLRQHYVGVVTILMMVMEMAVMAVYMVMFMGMNPALMPMSMVHDNRHALAVSIGVFVLLAAGVLLVPWPARRGGPPADVTAALGDGLMGPKMLVMSAVGGVMAVTVVAGVVLAAHRTRYDRFGDDLRRRPADDPQPGGVGR</sequence>
<keyword evidence="1" id="KW-0812">Transmembrane</keyword>
<feature type="transmembrane region" description="Helical" evidence="1">
    <location>
        <begin position="139"/>
        <end position="160"/>
    </location>
</feature>
<dbReference type="GO" id="GO:0048038">
    <property type="term" value="F:quinone binding"/>
    <property type="evidence" value="ECO:0007669"/>
    <property type="project" value="UniProtKB-UniRule"/>
</dbReference>
<dbReference type="Pfam" id="PF00499">
    <property type="entry name" value="Oxidored_q3"/>
    <property type="match status" value="1"/>
</dbReference>
<proteinExistence type="inferred from homology"/>
<keyword evidence="1" id="KW-0520">NAD</keyword>
<dbReference type="InterPro" id="IPR042106">
    <property type="entry name" value="Nuo/plastoQ_OxRdtase_6_NuoJ"/>
</dbReference>
<comment type="similarity">
    <text evidence="1">Belongs to the complex I subunit 6 family.</text>
</comment>
<gene>
    <name evidence="2" type="ORF">GA0070621_1606</name>
</gene>
<keyword evidence="1" id="KW-0874">Quinone</keyword>
<dbReference type="GO" id="GO:0005886">
    <property type="term" value="C:plasma membrane"/>
    <property type="evidence" value="ECO:0007669"/>
    <property type="project" value="UniProtKB-SubCell"/>
</dbReference>
<keyword evidence="1" id="KW-1003">Cell membrane</keyword>
<reference evidence="2 3" key="1">
    <citation type="submission" date="2016-06" db="EMBL/GenBank/DDBJ databases">
        <authorList>
            <person name="Kjaerup R.B."/>
            <person name="Dalgaard T.S."/>
            <person name="Juul-Madsen H.R."/>
        </authorList>
    </citation>
    <scope>NUCLEOTIDE SEQUENCE [LARGE SCALE GENOMIC DNA]</scope>
    <source>
        <strain evidence="2 3">DSM 45248</strain>
    </source>
</reference>
<comment type="subcellular location">
    <subcellularLocation>
        <location evidence="1">Cell membrane</location>
        <topology evidence="1">Multi-pass membrane protein</topology>
    </subcellularLocation>
</comment>
<protein>
    <recommendedName>
        <fullName evidence="1">NADH-quinone oxidoreductase subunit J</fullName>
        <ecNumber evidence="1">7.1.1.-</ecNumber>
    </recommendedName>
</protein>
<dbReference type="Gene3D" id="1.20.120.1200">
    <property type="entry name" value="NADH-ubiquinone/plastoquinone oxidoreductase chain 6, subunit NuoJ"/>
    <property type="match status" value="1"/>
</dbReference>
<dbReference type="EMBL" id="LT594324">
    <property type="protein sequence ID" value="SBT42782.1"/>
    <property type="molecule type" value="Genomic_DNA"/>
</dbReference>
<organism evidence="2 3">
    <name type="scientific">Micromonospora narathiwatensis</name>
    <dbReference type="NCBI Taxonomy" id="299146"/>
    <lineage>
        <taxon>Bacteria</taxon>
        <taxon>Bacillati</taxon>
        <taxon>Actinomycetota</taxon>
        <taxon>Actinomycetes</taxon>
        <taxon>Micromonosporales</taxon>
        <taxon>Micromonosporaceae</taxon>
        <taxon>Micromonospora</taxon>
    </lineage>
</organism>
<dbReference type="EC" id="7.1.1.-" evidence="1"/>
<feature type="transmembrane region" description="Helical" evidence="1">
    <location>
        <begin position="94"/>
        <end position="114"/>
    </location>
</feature>
<dbReference type="GO" id="GO:0008137">
    <property type="term" value="F:NADH dehydrogenase (ubiquinone) activity"/>
    <property type="evidence" value="ECO:0007669"/>
    <property type="project" value="UniProtKB-UniRule"/>
</dbReference>
<keyword evidence="1" id="KW-0472">Membrane</keyword>
<feature type="transmembrane region" description="Helical" evidence="1">
    <location>
        <begin position="6"/>
        <end position="24"/>
    </location>
</feature>
<dbReference type="Proteomes" id="UP000198765">
    <property type="component" value="Chromosome I"/>
</dbReference>
<keyword evidence="1" id="KW-1133">Transmembrane helix</keyword>
<dbReference type="PATRIC" id="fig|299146.4.peg.1655"/>
<accession>A0A1A8ZFY0</accession>
<feature type="transmembrane region" description="Helical" evidence="1">
    <location>
        <begin position="54"/>
        <end position="73"/>
    </location>
</feature>
<name>A0A1A8ZFY0_9ACTN</name>